<dbReference type="Proteomes" id="UP000481643">
    <property type="component" value="Unassembled WGS sequence"/>
</dbReference>
<accession>A0A6L3YBU2</accession>
<sequence>MKFPVGEIPDPEIPEPEFDEFGDRIIHAIISREYVDEGGRTIQIVDNLHEWTTYTKQLSRNRDARMLERGEIDQAGLRRKNDAFHGVDFSKVRIVSIGGKPYEDID</sequence>
<comment type="caution">
    <text evidence="1">The sequence shown here is derived from an EMBL/GenBank/DDBJ whole genome shotgun (WGS) entry which is preliminary data.</text>
</comment>
<evidence type="ECO:0000313" key="1">
    <source>
        <dbReference type="EMBL" id="KAB2675772.1"/>
    </source>
</evidence>
<name>A0A6L3YBU2_9HYPH</name>
<proteinExistence type="predicted"/>
<dbReference type="EMBL" id="WBVX01000054">
    <property type="protein sequence ID" value="KAB2675772.1"/>
    <property type="molecule type" value="Genomic_DNA"/>
</dbReference>
<reference evidence="1 2" key="1">
    <citation type="submission" date="2019-09" db="EMBL/GenBank/DDBJ databases">
        <title>Taxonomic organization of the family Brucellaceae based on a phylogenomic approach.</title>
        <authorList>
            <person name="Leclercq S."/>
            <person name="Cloeckaert A."/>
            <person name="Zygmunt M.S."/>
        </authorList>
    </citation>
    <scope>NUCLEOTIDE SEQUENCE [LARGE SCALE GENOMIC DNA]</scope>
    <source>
        <strain evidence="1 2">WS1830</strain>
    </source>
</reference>
<organism evidence="1 2">
    <name type="scientific">Brucella tritici</name>
    <dbReference type="NCBI Taxonomy" id="94626"/>
    <lineage>
        <taxon>Bacteria</taxon>
        <taxon>Pseudomonadati</taxon>
        <taxon>Pseudomonadota</taxon>
        <taxon>Alphaproteobacteria</taxon>
        <taxon>Hyphomicrobiales</taxon>
        <taxon>Brucellaceae</taxon>
        <taxon>Brucella/Ochrobactrum group</taxon>
        <taxon>Brucella</taxon>
    </lineage>
</organism>
<protein>
    <submittedName>
        <fullName evidence="1">Uncharacterized protein</fullName>
    </submittedName>
</protein>
<evidence type="ECO:0000313" key="2">
    <source>
        <dbReference type="Proteomes" id="UP000481643"/>
    </source>
</evidence>
<dbReference type="RefSeq" id="WP_139975109.1">
    <property type="nucleotide sequence ID" value="NZ_WBVX01000054.1"/>
</dbReference>
<gene>
    <name evidence="1" type="ORF">F9L08_27510</name>
</gene>
<dbReference type="AlphaFoldDB" id="A0A6L3YBU2"/>